<protein>
    <submittedName>
        <fullName evidence="2">Uncharacterized protein</fullName>
    </submittedName>
</protein>
<proteinExistence type="predicted"/>
<dbReference type="VEuPathDB" id="FungiDB:BD410DRAFT_810741"/>
<dbReference type="EMBL" id="ML170832">
    <property type="protein sequence ID" value="TDL13224.1"/>
    <property type="molecule type" value="Genomic_DNA"/>
</dbReference>
<evidence type="ECO:0000313" key="3">
    <source>
        <dbReference type="Proteomes" id="UP000294933"/>
    </source>
</evidence>
<dbReference type="Proteomes" id="UP000294933">
    <property type="component" value="Unassembled WGS sequence"/>
</dbReference>
<keyword evidence="3" id="KW-1185">Reference proteome</keyword>
<feature type="non-terminal residue" evidence="2">
    <location>
        <position position="205"/>
    </location>
</feature>
<dbReference type="AlphaFoldDB" id="A0A4Y7PD71"/>
<gene>
    <name evidence="2" type="ORF">BD410DRAFT_810741</name>
</gene>
<accession>A0A4Y7PD71</accession>
<feature type="non-terminal residue" evidence="2">
    <location>
        <position position="1"/>
    </location>
</feature>
<sequence>SCSPTIKTPPFPWKFVPFSVWKERRAQTRGGVVFSAWGTAIDICSLLGKLTVTPSVEDVVREGAIGAMKDEDNSILPASSQETIPALATDHAGSNAGLKRLPNAGVGDVPGFRNHAKRRKTESTMNERSTPSWVQTRTQLKRQKYSAKKAPVGDTLRERHISNAKFTLHRCDHNDWIPSNGCYTGLNHPKPKMVDHPLYIPSVPG</sequence>
<name>A0A4Y7PD71_9AGAM</name>
<feature type="region of interest" description="Disordered" evidence="1">
    <location>
        <begin position="95"/>
        <end position="134"/>
    </location>
</feature>
<reference evidence="2 3" key="1">
    <citation type="submission" date="2018-06" db="EMBL/GenBank/DDBJ databases">
        <title>A transcriptomic atlas of mushroom development highlights an independent origin of complex multicellularity.</title>
        <authorList>
            <consortium name="DOE Joint Genome Institute"/>
            <person name="Krizsan K."/>
            <person name="Almasi E."/>
            <person name="Merenyi Z."/>
            <person name="Sahu N."/>
            <person name="Viragh M."/>
            <person name="Koszo T."/>
            <person name="Mondo S."/>
            <person name="Kiss B."/>
            <person name="Balint B."/>
            <person name="Kues U."/>
            <person name="Barry K."/>
            <person name="Hegedus J.C."/>
            <person name="Henrissat B."/>
            <person name="Johnson J."/>
            <person name="Lipzen A."/>
            <person name="Ohm R."/>
            <person name="Nagy I."/>
            <person name="Pangilinan J."/>
            <person name="Yan J."/>
            <person name="Xiong Y."/>
            <person name="Grigoriev I.V."/>
            <person name="Hibbett D.S."/>
            <person name="Nagy L.G."/>
        </authorList>
    </citation>
    <scope>NUCLEOTIDE SEQUENCE [LARGE SCALE GENOMIC DNA]</scope>
    <source>
        <strain evidence="2 3">SZMC22713</strain>
    </source>
</reference>
<evidence type="ECO:0000313" key="2">
    <source>
        <dbReference type="EMBL" id="TDL13224.1"/>
    </source>
</evidence>
<evidence type="ECO:0000256" key="1">
    <source>
        <dbReference type="SAM" id="MobiDB-lite"/>
    </source>
</evidence>
<organism evidence="2 3">
    <name type="scientific">Rickenella mellea</name>
    <dbReference type="NCBI Taxonomy" id="50990"/>
    <lineage>
        <taxon>Eukaryota</taxon>
        <taxon>Fungi</taxon>
        <taxon>Dikarya</taxon>
        <taxon>Basidiomycota</taxon>
        <taxon>Agaricomycotina</taxon>
        <taxon>Agaricomycetes</taxon>
        <taxon>Hymenochaetales</taxon>
        <taxon>Rickenellaceae</taxon>
        <taxon>Rickenella</taxon>
    </lineage>
</organism>
<feature type="compositionally biased region" description="Polar residues" evidence="1">
    <location>
        <begin position="123"/>
        <end position="134"/>
    </location>
</feature>